<comment type="caution">
    <text evidence="5">The sequence shown here is derived from an EMBL/GenBank/DDBJ whole genome shotgun (WGS) entry which is preliminary data.</text>
</comment>
<dbReference type="EMBL" id="JARMAB010000009">
    <property type="protein sequence ID" value="MED1203059.1"/>
    <property type="molecule type" value="Genomic_DNA"/>
</dbReference>
<dbReference type="InterPro" id="IPR018062">
    <property type="entry name" value="HTH_AraC-typ_CS"/>
</dbReference>
<keyword evidence="3" id="KW-0804">Transcription</keyword>
<feature type="domain" description="HTH araC/xylS-type" evidence="4">
    <location>
        <begin position="314"/>
        <end position="412"/>
    </location>
</feature>
<dbReference type="SUPFAM" id="SSF46689">
    <property type="entry name" value="Homeodomain-like"/>
    <property type="match status" value="2"/>
</dbReference>
<keyword evidence="6" id="KW-1185">Reference proteome</keyword>
<dbReference type="InterPro" id="IPR009057">
    <property type="entry name" value="Homeodomain-like_sf"/>
</dbReference>
<dbReference type="InterPro" id="IPR020449">
    <property type="entry name" value="Tscrpt_reg_AraC-type_HTH"/>
</dbReference>
<evidence type="ECO:0000313" key="5">
    <source>
        <dbReference type="EMBL" id="MED1203059.1"/>
    </source>
</evidence>
<organism evidence="5 6">
    <name type="scientific">Heyndrickxia acidicola</name>
    <dbReference type="NCBI Taxonomy" id="209389"/>
    <lineage>
        <taxon>Bacteria</taxon>
        <taxon>Bacillati</taxon>
        <taxon>Bacillota</taxon>
        <taxon>Bacilli</taxon>
        <taxon>Bacillales</taxon>
        <taxon>Bacillaceae</taxon>
        <taxon>Heyndrickxia</taxon>
    </lineage>
</organism>
<dbReference type="InterPro" id="IPR018060">
    <property type="entry name" value="HTH_AraC"/>
</dbReference>
<evidence type="ECO:0000256" key="1">
    <source>
        <dbReference type="ARBA" id="ARBA00023015"/>
    </source>
</evidence>
<evidence type="ECO:0000259" key="4">
    <source>
        <dbReference type="PROSITE" id="PS01124"/>
    </source>
</evidence>
<gene>
    <name evidence="5" type="ORF">P4T90_08115</name>
</gene>
<dbReference type="Proteomes" id="UP001341444">
    <property type="component" value="Unassembled WGS sequence"/>
</dbReference>
<sequence>MNHIEEEINKICNFAFHYSNLDTLFIDSHSQIKWDYSYHQVPKPLMYFFENMQLRLHLHDDKFSDDILFHSTPYKLSFISAKLFEEQNYIGSIVVGPYLLEEPSALMVRDILLENQLSISLMPIMEQYYMSLPIVGTFKAKNIAEFLGYLAVNMPQAPSKVLSFTDINYNSQREYTLIPDSIKQNNEHSIAHINARYRSEKDMMFAIESGDLEKLEKIMAKEMYFFSKVPDRIPNDPLRSRKNLSFVTNTVLRIAAENGGLHPVYIDSISRNFAIQIEKTTTIQQLTELRNKMYIEYCKAVRKLSIKKYNRVIIKAIDFIRMNLDQNLTLENIASAVESSPFKLSRQFKLETSQSITEYINKLRINESLKLMENENLSITDISQIVGFNDGNYFTKVFKKITGLTPSQYRNGKNK</sequence>
<dbReference type="SMART" id="SM00342">
    <property type="entry name" value="HTH_ARAC"/>
    <property type="match status" value="1"/>
</dbReference>
<dbReference type="Pfam" id="PF12833">
    <property type="entry name" value="HTH_18"/>
    <property type="match status" value="1"/>
</dbReference>
<dbReference type="PROSITE" id="PS01124">
    <property type="entry name" value="HTH_ARAC_FAMILY_2"/>
    <property type="match status" value="1"/>
</dbReference>
<dbReference type="PRINTS" id="PR00032">
    <property type="entry name" value="HTHARAC"/>
</dbReference>
<keyword evidence="1" id="KW-0805">Transcription regulation</keyword>
<proteinExistence type="predicted"/>
<dbReference type="PANTHER" id="PTHR43280:SF28">
    <property type="entry name" value="HTH-TYPE TRANSCRIPTIONAL ACTIVATOR RHAS"/>
    <property type="match status" value="1"/>
</dbReference>
<dbReference type="PROSITE" id="PS00041">
    <property type="entry name" value="HTH_ARAC_FAMILY_1"/>
    <property type="match status" value="1"/>
</dbReference>
<evidence type="ECO:0000313" key="6">
    <source>
        <dbReference type="Proteomes" id="UP001341444"/>
    </source>
</evidence>
<keyword evidence="2" id="KW-0238">DNA-binding</keyword>
<protein>
    <submittedName>
        <fullName evidence="5">AraC family transcriptional regulator</fullName>
    </submittedName>
</protein>
<dbReference type="Gene3D" id="1.10.10.60">
    <property type="entry name" value="Homeodomain-like"/>
    <property type="match status" value="2"/>
</dbReference>
<evidence type="ECO:0000256" key="3">
    <source>
        <dbReference type="ARBA" id="ARBA00023163"/>
    </source>
</evidence>
<dbReference type="RefSeq" id="WP_066266208.1">
    <property type="nucleotide sequence ID" value="NZ_JARMAB010000009.1"/>
</dbReference>
<name>A0ABU6MEH3_9BACI</name>
<dbReference type="PANTHER" id="PTHR43280">
    <property type="entry name" value="ARAC-FAMILY TRANSCRIPTIONAL REGULATOR"/>
    <property type="match status" value="1"/>
</dbReference>
<reference evidence="5 6" key="1">
    <citation type="submission" date="2023-03" db="EMBL/GenBank/DDBJ databases">
        <title>Bacillus Genome Sequencing.</title>
        <authorList>
            <person name="Dunlap C."/>
        </authorList>
    </citation>
    <scope>NUCLEOTIDE SEQUENCE [LARGE SCALE GENOMIC DNA]</scope>
    <source>
        <strain evidence="5 6">B-23453</strain>
    </source>
</reference>
<evidence type="ECO:0000256" key="2">
    <source>
        <dbReference type="ARBA" id="ARBA00023125"/>
    </source>
</evidence>
<accession>A0ABU6MEH3</accession>